<evidence type="ECO:0000256" key="6">
    <source>
        <dbReference type="ARBA" id="ARBA00022692"/>
    </source>
</evidence>
<accession>A0A1J5QVI6</accession>
<sequence length="452" mass="49037">MHSNSLRRQLLQRLLWPFIAILLAGALLAYLFAHQAARNAIDLGLLDDALDLTKQIKVHEGEISLRLPLAAQQMLLVNNSDQVVFAAWDKSGHLIAGDGRLMPLVRNAAEESYWFTDVTLDGHDGRIVLLRNTIRGYLVNVAVFQTSLGSERLSRDTFISMLLPEALLALVAVFVILFGVRQGLHPVESLRDEIISRSPSDMRPIEEAPAPEELRPIIHGINELLENLATAFTSHRRFIADASHQLRTPLAALSSQIEVALKQPPADVQALLRQLLAGTQRTSHLANQLLSLARLEHTETALCEKSAIDLRQVITDAAASFVALAERKGVELEFRLQAFPMHGSALLLGEMLVNLLDNALRYTPAEGQVVVSLQADADGCALLVSDSGPGVAGDELDKLGMPFYRTDASLPGGCGLGLAIVREIARIHGAVVDFSLASRAGGLAVLIRFASA</sequence>
<keyword evidence="9 10" id="KW-0472">Membrane</keyword>
<dbReference type="InterPro" id="IPR003594">
    <property type="entry name" value="HATPase_dom"/>
</dbReference>
<evidence type="ECO:0000256" key="7">
    <source>
        <dbReference type="ARBA" id="ARBA00022777"/>
    </source>
</evidence>
<dbReference type="Pfam" id="PF08521">
    <property type="entry name" value="2CSK_N"/>
    <property type="match status" value="1"/>
</dbReference>
<dbReference type="GO" id="GO:0005886">
    <property type="term" value="C:plasma membrane"/>
    <property type="evidence" value="ECO:0007669"/>
    <property type="project" value="TreeGrafter"/>
</dbReference>
<keyword evidence="6 10" id="KW-0812">Transmembrane</keyword>
<dbReference type="Pfam" id="PF02518">
    <property type="entry name" value="HATPase_c"/>
    <property type="match status" value="1"/>
</dbReference>
<dbReference type="InterPro" id="IPR004358">
    <property type="entry name" value="Sig_transdc_His_kin-like_C"/>
</dbReference>
<evidence type="ECO:0000256" key="10">
    <source>
        <dbReference type="SAM" id="Phobius"/>
    </source>
</evidence>
<dbReference type="EMBL" id="MLJW01000918">
    <property type="protein sequence ID" value="OIQ81491.1"/>
    <property type="molecule type" value="Genomic_DNA"/>
</dbReference>
<keyword evidence="8 10" id="KW-1133">Transmembrane helix</keyword>
<comment type="subcellular location">
    <subcellularLocation>
        <location evidence="2">Membrane</location>
    </subcellularLocation>
</comment>
<dbReference type="InterPro" id="IPR005467">
    <property type="entry name" value="His_kinase_dom"/>
</dbReference>
<dbReference type="Gene3D" id="1.10.287.130">
    <property type="match status" value="1"/>
</dbReference>
<feature type="domain" description="Histidine kinase" evidence="11">
    <location>
        <begin position="241"/>
        <end position="452"/>
    </location>
</feature>
<keyword evidence="5 12" id="KW-0808">Transferase</keyword>
<evidence type="ECO:0000256" key="4">
    <source>
        <dbReference type="ARBA" id="ARBA00022553"/>
    </source>
</evidence>
<proteinExistence type="predicted"/>
<evidence type="ECO:0000256" key="2">
    <source>
        <dbReference type="ARBA" id="ARBA00004370"/>
    </source>
</evidence>
<dbReference type="InterPro" id="IPR003661">
    <property type="entry name" value="HisK_dim/P_dom"/>
</dbReference>
<dbReference type="SUPFAM" id="SSF55874">
    <property type="entry name" value="ATPase domain of HSP90 chaperone/DNA topoisomerase II/histidine kinase"/>
    <property type="match status" value="1"/>
</dbReference>
<evidence type="ECO:0000256" key="8">
    <source>
        <dbReference type="ARBA" id="ARBA00022989"/>
    </source>
</evidence>
<dbReference type="SMART" id="SM00387">
    <property type="entry name" value="HATPase_c"/>
    <property type="match status" value="1"/>
</dbReference>
<dbReference type="PANTHER" id="PTHR45436">
    <property type="entry name" value="SENSOR HISTIDINE KINASE YKOH"/>
    <property type="match status" value="1"/>
</dbReference>
<dbReference type="SUPFAM" id="SSF47384">
    <property type="entry name" value="Homodimeric domain of signal transducing histidine kinase"/>
    <property type="match status" value="1"/>
</dbReference>
<organism evidence="12">
    <name type="scientific">mine drainage metagenome</name>
    <dbReference type="NCBI Taxonomy" id="410659"/>
    <lineage>
        <taxon>unclassified sequences</taxon>
        <taxon>metagenomes</taxon>
        <taxon>ecological metagenomes</taxon>
    </lineage>
</organism>
<comment type="catalytic activity">
    <reaction evidence="1">
        <text>ATP + protein L-histidine = ADP + protein N-phospho-L-histidine.</text>
        <dbReference type="EC" id="2.7.13.3"/>
    </reaction>
</comment>
<evidence type="ECO:0000313" key="12">
    <source>
        <dbReference type="EMBL" id="OIQ81491.1"/>
    </source>
</evidence>
<dbReference type="SMART" id="SM00388">
    <property type="entry name" value="HisKA"/>
    <property type="match status" value="1"/>
</dbReference>
<dbReference type="InterPro" id="IPR013727">
    <property type="entry name" value="2CSK_N"/>
</dbReference>
<reference evidence="12" key="1">
    <citation type="submission" date="2016-10" db="EMBL/GenBank/DDBJ databases">
        <title>Sequence of Gallionella enrichment culture.</title>
        <authorList>
            <person name="Poehlein A."/>
            <person name="Muehling M."/>
            <person name="Daniel R."/>
        </authorList>
    </citation>
    <scope>NUCLEOTIDE SEQUENCE</scope>
</reference>
<dbReference type="EC" id="2.7.13.3" evidence="3"/>
<evidence type="ECO:0000256" key="3">
    <source>
        <dbReference type="ARBA" id="ARBA00012438"/>
    </source>
</evidence>
<dbReference type="InterPro" id="IPR036890">
    <property type="entry name" value="HATPase_C_sf"/>
</dbReference>
<dbReference type="InterPro" id="IPR036097">
    <property type="entry name" value="HisK_dim/P_sf"/>
</dbReference>
<dbReference type="InterPro" id="IPR050428">
    <property type="entry name" value="TCS_sensor_his_kinase"/>
</dbReference>
<dbReference type="PROSITE" id="PS50109">
    <property type="entry name" value="HIS_KIN"/>
    <property type="match status" value="1"/>
</dbReference>
<dbReference type="Pfam" id="PF00512">
    <property type="entry name" value="HisKA"/>
    <property type="match status" value="1"/>
</dbReference>
<evidence type="ECO:0000256" key="1">
    <source>
        <dbReference type="ARBA" id="ARBA00000085"/>
    </source>
</evidence>
<gene>
    <name evidence="12" type="primary">qseC_25</name>
    <name evidence="12" type="ORF">GALL_367360</name>
</gene>
<feature type="transmembrane region" description="Helical" evidence="10">
    <location>
        <begin position="158"/>
        <end position="180"/>
    </location>
</feature>
<protein>
    <recommendedName>
        <fullName evidence="3">histidine kinase</fullName>
        <ecNumber evidence="3">2.7.13.3</ecNumber>
    </recommendedName>
</protein>
<comment type="caution">
    <text evidence="12">The sequence shown here is derived from an EMBL/GenBank/DDBJ whole genome shotgun (WGS) entry which is preliminary data.</text>
</comment>
<dbReference type="PANTHER" id="PTHR45436:SF1">
    <property type="entry name" value="SENSOR PROTEIN QSEC"/>
    <property type="match status" value="1"/>
</dbReference>
<name>A0A1J5QVI6_9ZZZZ</name>
<keyword evidence="4" id="KW-0597">Phosphoprotein</keyword>
<dbReference type="CDD" id="cd00082">
    <property type="entry name" value="HisKA"/>
    <property type="match status" value="1"/>
</dbReference>
<feature type="transmembrane region" description="Helical" evidence="10">
    <location>
        <begin position="14"/>
        <end position="33"/>
    </location>
</feature>
<dbReference type="AlphaFoldDB" id="A0A1J5QVI6"/>
<dbReference type="GO" id="GO:0000155">
    <property type="term" value="F:phosphorelay sensor kinase activity"/>
    <property type="evidence" value="ECO:0007669"/>
    <property type="project" value="InterPro"/>
</dbReference>
<dbReference type="Gene3D" id="3.30.565.10">
    <property type="entry name" value="Histidine kinase-like ATPase, C-terminal domain"/>
    <property type="match status" value="1"/>
</dbReference>
<keyword evidence="7" id="KW-0418">Kinase</keyword>
<dbReference type="PRINTS" id="PR00344">
    <property type="entry name" value="BCTRLSENSOR"/>
</dbReference>
<evidence type="ECO:0000256" key="9">
    <source>
        <dbReference type="ARBA" id="ARBA00023136"/>
    </source>
</evidence>
<evidence type="ECO:0000259" key="11">
    <source>
        <dbReference type="PROSITE" id="PS50109"/>
    </source>
</evidence>
<evidence type="ECO:0000256" key="5">
    <source>
        <dbReference type="ARBA" id="ARBA00022679"/>
    </source>
</evidence>